<dbReference type="SUPFAM" id="SSF55455">
    <property type="entry name" value="SRF-like"/>
    <property type="match status" value="1"/>
</dbReference>
<dbReference type="GO" id="GO:0003677">
    <property type="term" value="F:DNA binding"/>
    <property type="evidence" value="ECO:0007669"/>
    <property type="project" value="UniProtKB-KW"/>
</dbReference>
<dbReference type="Pfam" id="PF01486">
    <property type="entry name" value="K-box"/>
    <property type="match status" value="1"/>
</dbReference>
<keyword evidence="2" id="KW-0805">Transcription regulation</keyword>
<comment type="caution">
    <text evidence="7">The sequence shown here is derived from an EMBL/GenBank/DDBJ whole genome shotgun (WGS) entry which is preliminary data.</text>
</comment>
<keyword evidence="5" id="KW-0539">Nucleus</keyword>
<evidence type="ECO:0000313" key="7">
    <source>
        <dbReference type="EMBL" id="KAJ4828094.1"/>
    </source>
</evidence>
<dbReference type="InterPro" id="IPR050142">
    <property type="entry name" value="MADS-box/MEF2_TF"/>
</dbReference>
<protein>
    <recommendedName>
        <fullName evidence="6">MADS-box domain-containing protein</fullName>
    </recommendedName>
</protein>
<keyword evidence="8" id="KW-1185">Reference proteome</keyword>
<dbReference type="Pfam" id="PF00319">
    <property type="entry name" value="SRF-TF"/>
    <property type="match status" value="1"/>
</dbReference>
<organism evidence="7 8">
    <name type="scientific">Turnera subulata</name>
    <dbReference type="NCBI Taxonomy" id="218843"/>
    <lineage>
        <taxon>Eukaryota</taxon>
        <taxon>Viridiplantae</taxon>
        <taxon>Streptophyta</taxon>
        <taxon>Embryophyta</taxon>
        <taxon>Tracheophyta</taxon>
        <taxon>Spermatophyta</taxon>
        <taxon>Magnoliopsida</taxon>
        <taxon>eudicotyledons</taxon>
        <taxon>Gunneridae</taxon>
        <taxon>Pentapetalae</taxon>
        <taxon>rosids</taxon>
        <taxon>fabids</taxon>
        <taxon>Malpighiales</taxon>
        <taxon>Passifloraceae</taxon>
        <taxon>Turnera</taxon>
    </lineage>
</organism>
<evidence type="ECO:0000256" key="4">
    <source>
        <dbReference type="ARBA" id="ARBA00023163"/>
    </source>
</evidence>
<dbReference type="Proteomes" id="UP001141552">
    <property type="component" value="Unassembled WGS sequence"/>
</dbReference>
<comment type="subcellular location">
    <subcellularLocation>
        <location evidence="1">Nucleus</location>
    </subcellularLocation>
</comment>
<evidence type="ECO:0000259" key="6">
    <source>
        <dbReference type="PROSITE" id="PS50066"/>
    </source>
</evidence>
<evidence type="ECO:0000256" key="2">
    <source>
        <dbReference type="ARBA" id="ARBA00023015"/>
    </source>
</evidence>
<dbReference type="PROSITE" id="PS50066">
    <property type="entry name" value="MADS_BOX_2"/>
    <property type="match status" value="1"/>
</dbReference>
<dbReference type="GO" id="GO:0005634">
    <property type="term" value="C:nucleus"/>
    <property type="evidence" value="ECO:0007669"/>
    <property type="project" value="UniProtKB-SubCell"/>
</dbReference>
<keyword evidence="3" id="KW-0238">DNA-binding</keyword>
<dbReference type="SMART" id="SM00432">
    <property type="entry name" value="MADS"/>
    <property type="match status" value="1"/>
</dbReference>
<dbReference type="Gene3D" id="3.40.1810.10">
    <property type="entry name" value="Transcription factor, MADS-box"/>
    <property type="match status" value="1"/>
</dbReference>
<dbReference type="PRINTS" id="PR00404">
    <property type="entry name" value="MADSDOMAIN"/>
</dbReference>
<dbReference type="GO" id="GO:0003700">
    <property type="term" value="F:DNA-binding transcription factor activity"/>
    <property type="evidence" value="ECO:0007669"/>
    <property type="project" value="InterPro"/>
</dbReference>
<dbReference type="InterPro" id="IPR002487">
    <property type="entry name" value="TF_Kbox"/>
</dbReference>
<dbReference type="PANTHER" id="PTHR48019">
    <property type="entry name" value="SERUM RESPONSE FACTOR HOMOLOG"/>
    <property type="match status" value="1"/>
</dbReference>
<sequence length="176" mass="20101">MGRKKVVMKRIEKKSYREVTFSKRRNGLFKKAQDLSILCDAQVAILITSSGGKLYSSSTPDSLVKILEHYRSRLSEEAAASKPDNGAEVITCFLSHEIVVECNNYFCRQLEDPDKLSADDLVEWEKHLVASLTQIRHRKNQLMLESIKALQEKMRSGIARVLDYTTKLMYVKTVCV</sequence>
<evidence type="ECO:0000313" key="8">
    <source>
        <dbReference type="Proteomes" id="UP001141552"/>
    </source>
</evidence>
<keyword evidence="4" id="KW-0804">Transcription</keyword>
<dbReference type="OrthoDB" id="850248at2759"/>
<reference evidence="7" key="1">
    <citation type="submission" date="2022-02" db="EMBL/GenBank/DDBJ databases">
        <authorList>
            <person name="Henning P.M."/>
            <person name="McCubbin A.G."/>
            <person name="Shore J.S."/>
        </authorList>
    </citation>
    <scope>NUCLEOTIDE SEQUENCE</scope>
    <source>
        <strain evidence="7">F60SS</strain>
        <tissue evidence="7">Leaves</tissue>
    </source>
</reference>
<accession>A0A9Q0FAU3</accession>
<dbReference type="InterPro" id="IPR036879">
    <property type="entry name" value="TF_MADSbox_sf"/>
</dbReference>
<dbReference type="EMBL" id="JAKUCV010006265">
    <property type="protein sequence ID" value="KAJ4828094.1"/>
    <property type="molecule type" value="Genomic_DNA"/>
</dbReference>
<gene>
    <name evidence="7" type="ORF">Tsubulata_038867</name>
</gene>
<proteinExistence type="predicted"/>
<dbReference type="InterPro" id="IPR002100">
    <property type="entry name" value="TF_MADSbox"/>
</dbReference>
<reference evidence="7" key="2">
    <citation type="journal article" date="2023" name="Plants (Basel)">
        <title>Annotation of the Turnera subulata (Passifloraceae) Draft Genome Reveals the S-Locus Evolved after the Divergence of Turneroideae from Passifloroideae in a Stepwise Manner.</title>
        <authorList>
            <person name="Henning P.M."/>
            <person name="Roalson E.H."/>
            <person name="Mir W."/>
            <person name="McCubbin A.G."/>
            <person name="Shore J.S."/>
        </authorList>
    </citation>
    <scope>NUCLEOTIDE SEQUENCE</scope>
    <source>
        <strain evidence="7">F60SS</strain>
    </source>
</reference>
<name>A0A9Q0FAU3_9ROSI</name>
<evidence type="ECO:0000256" key="1">
    <source>
        <dbReference type="ARBA" id="ARBA00004123"/>
    </source>
</evidence>
<evidence type="ECO:0000256" key="3">
    <source>
        <dbReference type="ARBA" id="ARBA00023125"/>
    </source>
</evidence>
<feature type="domain" description="MADS-box" evidence="6">
    <location>
        <begin position="1"/>
        <end position="61"/>
    </location>
</feature>
<evidence type="ECO:0000256" key="5">
    <source>
        <dbReference type="ARBA" id="ARBA00023242"/>
    </source>
</evidence>
<dbReference type="GO" id="GO:0046983">
    <property type="term" value="F:protein dimerization activity"/>
    <property type="evidence" value="ECO:0007669"/>
    <property type="project" value="InterPro"/>
</dbReference>
<dbReference type="AlphaFoldDB" id="A0A9Q0FAU3"/>